<keyword evidence="1" id="KW-0472">Membrane</keyword>
<keyword evidence="1" id="KW-1133">Transmembrane helix</keyword>
<organism evidence="2 3">
    <name type="scientific">Actinokineospora guangxiensis</name>
    <dbReference type="NCBI Taxonomy" id="1490288"/>
    <lineage>
        <taxon>Bacteria</taxon>
        <taxon>Bacillati</taxon>
        <taxon>Actinomycetota</taxon>
        <taxon>Actinomycetes</taxon>
        <taxon>Pseudonocardiales</taxon>
        <taxon>Pseudonocardiaceae</taxon>
        <taxon>Actinokineospora</taxon>
    </lineage>
</organism>
<reference evidence="3" key="1">
    <citation type="journal article" date="2019" name="Int. J. Syst. Evol. Microbiol.">
        <title>The Global Catalogue of Microorganisms (GCM) 10K type strain sequencing project: providing services to taxonomists for standard genome sequencing and annotation.</title>
        <authorList>
            <consortium name="The Broad Institute Genomics Platform"/>
            <consortium name="The Broad Institute Genome Sequencing Center for Infectious Disease"/>
            <person name="Wu L."/>
            <person name="Ma J."/>
        </authorList>
    </citation>
    <scope>NUCLEOTIDE SEQUENCE [LARGE SCALE GENOMIC DNA]</scope>
    <source>
        <strain evidence="3">CCUG 59778</strain>
    </source>
</reference>
<name>A0ABW0EXQ5_9PSEU</name>
<gene>
    <name evidence="2" type="ORF">ACFPM7_28235</name>
</gene>
<accession>A0ABW0EXQ5</accession>
<dbReference type="Proteomes" id="UP001596157">
    <property type="component" value="Unassembled WGS sequence"/>
</dbReference>
<evidence type="ECO:0000313" key="2">
    <source>
        <dbReference type="EMBL" id="MFC5290956.1"/>
    </source>
</evidence>
<evidence type="ECO:0000313" key="3">
    <source>
        <dbReference type="Proteomes" id="UP001596157"/>
    </source>
</evidence>
<dbReference type="RefSeq" id="WP_378250862.1">
    <property type="nucleotide sequence ID" value="NZ_JBHSKF010000020.1"/>
</dbReference>
<keyword evidence="1" id="KW-0812">Transmembrane</keyword>
<sequence length="331" mass="35546">MSDFDTLLRDTLAGLADRAPAEAGVRAALRRRRSRRTWLVVAATAAAAALVVVAVPLLRAGDEGGAPPARIPYAENHAWYFPLTPAWLPPGLTEQSRSAADGDSVNWPRHKRVWHTGPLGDDTSPALTLITGESRYPIGDDGTPIADTGPLVSARFTDSGERNAVAGFYKGFVVEVASEDRSLDRESLRQVAASLSASSEPPLRVAMSLGGQEIDTGVRAAEDGTPIRFLTYSTGIPEMLAMRIEYTSLAPDVSGAEPTRTVFGRRAYFTTHRPQDGRGLSETLAVPLDGHWLIARNYSAAPDPGRADRMAQVAEQVRLGPDLDNPWLGTP</sequence>
<evidence type="ECO:0000256" key="1">
    <source>
        <dbReference type="SAM" id="Phobius"/>
    </source>
</evidence>
<proteinExistence type="predicted"/>
<keyword evidence="3" id="KW-1185">Reference proteome</keyword>
<dbReference type="EMBL" id="JBHSKF010000020">
    <property type="protein sequence ID" value="MFC5290956.1"/>
    <property type="molecule type" value="Genomic_DNA"/>
</dbReference>
<comment type="caution">
    <text evidence="2">The sequence shown here is derived from an EMBL/GenBank/DDBJ whole genome shotgun (WGS) entry which is preliminary data.</text>
</comment>
<feature type="transmembrane region" description="Helical" evidence="1">
    <location>
        <begin position="38"/>
        <end position="58"/>
    </location>
</feature>
<protein>
    <submittedName>
        <fullName evidence="2">Uncharacterized protein</fullName>
    </submittedName>
</protein>